<feature type="transmembrane region" description="Helical" evidence="9">
    <location>
        <begin position="101"/>
        <end position="119"/>
    </location>
</feature>
<evidence type="ECO:0000256" key="6">
    <source>
        <dbReference type="ARBA" id="ARBA00022989"/>
    </source>
</evidence>
<keyword evidence="7 9" id="KW-0472">Membrane</keyword>
<dbReference type="EMBL" id="JAWDID010000002">
    <property type="protein sequence ID" value="MDU0338690.1"/>
    <property type="molecule type" value="Genomic_DNA"/>
</dbReference>
<evidence type="ECO:0000256" key="7">
    <source>
        <dbReference type="ARBA" id="ARBA00023136"/>
    </source>
</evidence>
<sequence length="185" mass="19609">MDRQPETGWRASAIALADGIDRLAARFCEIVVIAVGSALLAMLAANVGARYALDSGGFRFAQELPERLFPVFIMAGVVLGVQKGGHMAVETVLAMLGRQGARIMLLVGQAIVIGSYLVLSKDILLLAEMLWIDRSPVMGIPASYGYYTLAIGLALIIVVTTTQAVRVALMGPEAMPVPAPEEQVA</sequence>
<feature type="domain" description="Tripartite ATP-independent periplasmic transporters DctQ component" evidence="10">
    <location>
        <begin position="40"/>
        <end position="167"/>
    </location>
</feature>
<comment type="subunit">
    <text evidence="9">The complex comprises the extracytoplasmic solute receptor protein and the two transmembrane proteins.</text>
</comment>
<evidence type="ECO:0000256" key="4">
    <source>
        <dbReference type="ARBA" id="ARBA00022519"/>
    </source>
</evidence>
<dbReference type="Proteomes" id="UP001254257">
    <property type="component" value="Unassembled WGS sequence"/>
</dbReference>
<keyword evidence="2 9" id="KW-0813">Transport</keyword>
<dbReference type="InterPro" id="IPR007387">
    <property type="entry name" value="TRAP_DctQ"/>
</dbReference>
<evidence type="ECO:0000256" key="2">
    <source>
        <dbReference type="ARBA" id="ARBA00022448"/>
    </source>
</evidence>
<keyword evidence="3" id="KW-1003">Cell membrane</keyword>
<name>A0ABU3S1M0_9HYPH</name>
<keyword evidence="4 9" id="KW-0997">Cell inner membrane</keyword>
<feature type="transmembrane region" description="Helical" evidence="9">
    <location>
        <begin position="69"/>
        <end position="89"/>
    </location>
</feature>
<accession>A0ABU3S1M0</accession>
<comment type="similarity">
    <text evidence="8 9">Belongs to the TRAP transporter small permease family.</text>
</comment>
<reference evidence="11 12" key="1">
    <citation type="submission" date="2023-09" db="EMBL/GenBank/DDBJ databases">
        <title>Whole genome shotgun sequencing (WGS) of Bosea sp. ZW T0_25, isolated from stored onions (Allium cepa).</title>
        <authorList>
            <person name="Stoll D.A."/>
            <person name="Huch M."/>
        </authorList>
    </citation>
    <scope>NUCLEOTIDE SEQUENCE [LARGE SCALE GENOMIC DNA]</scope>
    <source>
        <strain evidence="11 12">ZW T0_25</strain>
    </source>
</reference>
<evidence type="ECO:0000256" key="5">
    <source>
        <dbReference type="ARBA" id="ARBA00022692"/>
    </source>
</evidence>
<keyword evidence="5 9" id="KW-0812">Transmembrane</keyword>
<comment type="subcellular location">
    <subcellularLocation>
        <location evidence="1 9">Cell inner membrane</location>
        <topology evidence="1 9">Multi-pass membrane protein</topology>
    </subcellularLocation>
</comment>
<dbReference type="PANTHER" id="PTHR35011">
    <property type="entry name" value="2,3-DIKETO-L-GULONATE TRAP TRANSPORTER SMALL PERMEASE PROTEIN YIAM"/>
    <property type="match status" value="1"/>
</dbReference>
<evidence type="ECO:0000259" key="10">
    <source>
        <dbReference type="Pfam" id="PF04290"/>
    </source>
</evidence>
<protein>
    <recommendedName>
        <fullName evidence="9">TRAP transporter small permease protein</fullName>
    </recommendedName>
</protein>
<evidence type="ECO:0000313" key="11">
    <source>
        <dbReference type="EMBL" id="MDU0338690.1"/>
    </source>
</evidence>
<evidence type="ECO:0000256" key="1">
    <source>
        <dbReference type="ARBA" id="ARBA00004429"/>
    </source>
</evidence>
<organism evidence="11 12">
    <name type="scientific">Bosea rubneri</name>
    <dbReference type="NCBI Taxonomy" id="3075434"/>
    <lineage>
        <taxon>Bacteria</taxon>
        <taxon>Pseudomonadati</taxon>
        <taxon>Pseudomonadota</taxon>
        <taxon>Alphaproteobacteria</taxon>
        <taxon>Hyphomicrobiales</taxon>
        <taxon>Boseaceae</taxon>
        <taxon>Bosea</taxon>
    </lineage>
</organism>
<dbReference type="RefSeq" id="WP_316016628.1">
    <property type="nucleotide sequence ID" value="NZ_JAWDID010000002.1"/>
</dbReference>
<evidence type="ECO:0000256" key="9">
    <source>
        <dbReference type="RuleBase" id="RU369079"/>
    </source>
</evidence>
<keyword evidence="12" id="KW-1185">Reference proteome</keyword>
<dbReference type="InterPro" id="IPR055348">
    <property type="entry name" value="DctQ"/>
</dbReference>
<comment type="caution">
    <text evidence="11">The sequence shown here is derived from an EMBL/GenBank/DDBJ whole genome shotgun (WGS) entry which is preliminary data.</text>
</comment>
<dbReference type="PANTHER" id="PTHR35011:SF2">
    <property type="entry name" value="2,3-DIKETO-L-GULONATE TRAP TRANSPORTER SMALL PERMEASE PROTEIN YIAM"/>
    <property type="match status" value="1"/>
</dbReference>
<evidence type="ECO:0000256" key="3">
    <source>
        <dbReference type="ARBA" id="ARBA00022475"/>
    </source>
</evidence>
<dbReference type="Pfam" id="PF04290">
    <property type="entry name" value="DctQ"/>
    <property type="match status" value="1"/>
</dbReference>
<comment type="function">
    <text evidence="9">Part of the tripartite ATP-independent periplasmic (TRAP) transport system.</text>
</comment>
<feature type="transmembrane region" description="Helical" evidence="9">
    <location>
        <begin position="144"/>
        <end position="165"/>
    </location>
</feature>
<evidence type="ECO:0000313" key="12">
    <source>
        <dbReference type="Proteomes" id="UP001254257"/>
    </source>
</evidence>
<evidence type="ECO:0000256" key="8">
    <source>
        <dbReference type="ARBA" id="ARBA00038436"/>
    </source>
</evidence>
<keyword evidence="6 9" id="KW-1133">Transmembrane helix</keyword>
<proteinExistence type="inferred from homology"/>
<gene>
    <name evidence="11" type="ORF">RKE40_02305</name>
</gene>
<feature type="transmembrane region" description="Helical" evidence="9">
    <location>
        <begin position="30"/>
        <end position="49"/>
    </location>
</feature>